<evidence type="ECO:0000313" key="3">
    <source>
        <dbReference type="Proteomes" id="UP000036334"/>
    </source>
</evidence>
<gene>
    <name evidence="2" type="ORF">ABH38_10755</name>
</gene>
<dbReference type="Gene3D" id="2.30.110.10">
    <property type="entry name" value="Electron Transport, Fmn-binding Protein, Chain A"/>
    <property type="match status" value="1"/>
</dbReference>
<dbReference type="AlphaFoldDB" id="A0A0I9VI45"/>
<name>A0A0I9VI45_9MYCO</name>
<dbReference type="GO" id="GO:0016491">
    <property type="term" value="F:oxidoreductase activity"/>
    <property type="evidence" value="ECO:0007669"/>
    <property type="project" value="InterPro"/>
</dbReference>
<dbReference type="EMBL" id="LDPR01000007">
    <property type="protein sequence ID" value="KLO36958.1"/>
    <property type="molecule type" value="Genomic_DNA"/>
</dbReference>
<dbReference type="Pfam" id="PF04075">
    <property type="entry name" value="F420H2_quin_red"/>
    <property type="match status" value="1"/>
</dbReference>
<protein>
    <recommendedName>
        <fullName evidence="4">Nitroreductase</fullName>
    </recommendedName>
</protein>
<proteinExistence type="predicted"/>
<dbReference type="NCBIfam" id="TIGR00026">
    <property type="entry name" value="hi_GC_TIGR00026"/>
    <property type="match status" value="1"/>
</dbReference>
<evidence type="ECO:0008006" key="4">
    <source>
        <dbReference type="Google" id="ProtNLM"/>
    </source>
</evidence>
<evidence type="ECO:0000256" key="1">
    <source>
        <dbReference type="SAM" id="MobiDB-lite"/>
    </source>
</evidence>
<dbReference type="PATRIC" id="fig|29311.18.peg.3334"/>
<feature type="region of interest" description="Disordered" evidence="1">
    <location>
        <begin position="80"/>
        <end position="101"/>
    </location>
</feature>
<keyword evidence="3" id="KW-1185">Reference proteome</keyword>
<organism evidence="2 3">
    <name type="scientific">Mycobacterium haemophilum</name>
    <dbReference type="NCBI Taxonomy" id="29311"/>
    <lineage>
        <taxon>Bacteria</taxon>
        <taxon>Bacillati</taxon>
        <taxon>Actinomycetota</taxon>
        <taxon>Actinomycetes</taxon>
        <taxon>Mycobacteriales</taxon>
        <taxon>Mycobacteriaceae</taxon>
        <taxon>Mycobacterium</taxon>
    </lineage>
</organism>
<comment type="caution">
    <text evidence="2">The sequence shown here is derived from an EMBL/GenBank/DDBJ whole genome shotgun (WGS) entry which is preliminary data.</text>
</comment>
<sequence>MLAAVLIVRRCSATRAPPVVPRQRRMLETIGRKTGQLRRTAVGGRLVDSQFWMVSEHGEHSDYVYNIKANPAVRVRLGGQSRSGTAHLPPDDDPRHPGGPRLIPLRRYGLRMAYDEELEIAQAEVMPSANVCKHGHRVRGAL</sequence>
<reference evidence="2 3" key="1">
    <citation type="submission" date="2015-05" db="EMBL/GenBank/DDBJ databases">
        <title>Genome sequence of Mycobacterium haemophilum.</title>
        <authorList>
            <person name="Greninger A.L."/>
            <person name="Cunningham G."/>
            <person name="Miller S."/>
        </authorList>
    </citation>
    <scope>NUCLEOTIDE SEQUENCE [LARGE SCALE GENOMIC DNA]</scope>
    <source>
        <strain evidence="3">UC1</strain>
    </source>
</reference>
<accession>A0A0I9VI45</accession>
<dbReference type="InterPro" id="IPR012349">
    <property type="entry name" value="Split_barrel_FMN-bd"/>
</dbReference>
<dbReference type="STRING" id="1202450.B586_11620"/>
<dbReference type="InterPro" id="IPR004378">
    <property type="entry name" value="F420H2_quin_Rdtase"/>
</dbReference>
<evidence type="ECO:0000313" key="2">
    <source>
        <dbReference type="EMBL" id="KLO36958.1"/>
    </source>
</evidence>
<dbReference type="Proteomes" id="UP000036334">
    <property type="component" value="Unassembled WGS sequence"/>
</dbReference>